<evidence type="ECO:0000256" key="3">
    <source>
        <dbReference type="ARBA" id="ARBA00022692"/>
    </source>
</evidence>
<feature type="transmembrane region" description="Helical" evidence="7">
    <location>
        <begin position="111"/>
        <end position="130"/>
    </location>
</feature>
<dbReference type="EMBL" id="WHZY01000006">
    <property type="protein sequence ID" value="NEG78388.1"/>
    <property type="molecule type" value="Genomic_DNA"/>
</dbReference>
<feature type="domain" description="EamA" evidence="8">
    <location>
        <begin position="41"/>
        <end position="180"/>
    </location>
</feature>
<feature type="transmembrane region" description="Helical" evidence="7">
    <location>
        <begin position="252"/>
        <end position="273"/>
    </location>
</feature>
<accession>A0A7K3TH13</accession>
<name>A0A7K3TH13_9BIFI</name>
<dbReference type="InterPro" id="IPR037185">
    <property type="entry name" value="EmrE-like"/>
</dbReference>
<dbReference type="GO" id="GO:0016020">
    <property type="term" value="C:membrane"/>
    <property type="evidence" value="ECO:0007669"/>
    <property type="project" value="UniProtKB-SubCell"/>
</dbReference>
<feature type="transmembrane region" description="Helical" evidence="7">
    <location>
        <begin position="293"/>
        <end position="325"/>
    </location>
</feature>
<feature type="region of interest" description="Disordered" evidence="6">
    <location>
        <begin position="1"/>
        <end position="28"/>
    </location>
</feature>
<reference evidence="9 10" key="1">
    <citation type="submission" date="2019-10" db="EMBL/GenBank/DDBJ databases">
        <title>Bifidobacterium from non-human primates.</title>
        <authorList>
            <person name="Modesto M."/>
        </authorList>
    </citation>
    <scope>NUCLEOTIDE SEQUENCE [LARGE SCALE GENOMIC DNA]</scope>
    <source>
        <strain evidence="9 10">TREC</strain>
    </source>
</reference>
<feature type="transmembrane region" description="Helical" evidence="7">
    <location>
        <begin position="136"/>
        <end position="155"/>
    </location>
</feature>
<feature type="transmembrane region" description="Helical" evidence="7">
    <location>
        <begin position="222"/>
        <end position="240"/>
    </location>
</feature>
<dbReference type="AlphaFoldDB" id="A0A7K3TH13"/>
<dbReference type="OrthoDB" id="9810818at2"/>
<feature type="transmembrane region" description="Helical" evidence="7">
    <location>
        <begin position="194"/>
        <end position="215"/>
    </location>
</feature>
<organism evidence="9 10">
    <name type="scientific">Bifidobacterium avesanii</name>
    <dbReference type="NCBI Taxonomy" id="1798157"/>
    <lineage>
        <taxon>Bacteria</taxon>
        <taxon>Bacillati</taxon>
        <taxon>Actinomycetota</taxon>
        <taxon>Actinomycetes</taxon>
        <taxon>Bifidobacteriales</taxon>
        <taxon>Bifidobacteriaceae</taxon>
        <taxon>Bifidobacterium</taxon>
    </lineage>
</organism>
<sequence>MAGDGVREDAHHGGRNKAGDGDGAHDGRTATLAHTPKDIMIGSVLALLGGTLWGVNGTVSKILMDDYQCSPLWIACVRQLAAGVIFVVCAAATTPRQLAGAVKDRGSWPSFLLNALVCVFFVQVAYLQSINATNSGTATVLQSLNLLLLLLYTCVRGRRLPQRREAAGVALAFVGVVLIATGGNLSSLSLPVDGLAWGMLNALVTAAFAVMPLKLMARWGGMTANGIMFLISGAAMLPFVRPWQNMPPLDAAGWGLMAFTVVGGTFGAFWLFLTGSMKAGPMRATMLGTSEPVMATVSAVLWTSAVFTPTDLTGFALIILMVFLVR</sequence>
<keyword evidence="3 7" id="KW-0812">Transmembrane</keyword>
<comment type="subcellular location">
    <subcellularLocation>
        <location evidence="1">Membrane</location>
        <topology evidence="1">Multi-pass membrane protein</topology>
    </subcellularLocation>
</comment>
<evidence type="ECO:0000313" key="9">
    <source>
        <dbReference type="EMBL" id="NEG78388.1"/>
    </source>
</evidence>
<feature type="transmembrane region" description="Helical" evidence="7">
    <location>
        <begin position="39"/>
        <end position="59"/>
    </location>
</feature>
<dbReference type="PANTHER" id="PTHR32322:SF2">
    <property type="entry name" value="EAMA DOMAIN-CONTAINING PROTEIN"/>
    <property type="match status" value="1"/>
</dbReference>
<dbReference type="Pfam" id="PF00892">
    <property type="entry name" value="EamA"/>
    <property type="match status" value="2"/>
</dbReference>
<evidence type="ECO:0000256" key="4">
    <source>
        <dbReference type="ARBA" id="ARBA00022989"/>
    </source>
</evidence>
<evidence type="ECO:0000256" key="7">
    <source>
        <dbReference type="SAM" id="Phobius"/>
    </source>
</evidence>
<dbReference type="InterPro" id="IPR050638">
    <property type="entry name" value="AA-Vitamin_Transporters"/>
</dbReference>
<keyword evidence="5 7" id="KW-0472">Membrane</keyword>
<feature type="transmembrane region" description="Helical" evidence="7">
    <location>
        <begin position="167"/>
        <end position="188"/>
    </location>
</feature>
<evidence type="ECO:0000256" key="5">
    <source>
        <dbReference type="ARBA" id="ARBA00023136"/>
    </source>
</evidence>
<dbReference type="Proteomes" id="UP000469763">
    <property type="component" value="Unassembled WGS sequence"/>
</dbReference>
<evidence type="ECO:0000256" key="6">
    <source>
        <dbReference type="SAM" id="MobiDB-lite"/>
    </source>
</evidence>
<evidence type="ECO:0000256" key="2">
    <source>
        <dbReference type="ARBA" id="ARBA00007362"/>
    </source>
</evidence>
<comment type="caution">
    <text evidence="9">The sequence shown here is derived from an EMBL/GenBank/DDBJ whole genome shotgun (WGS) entry which is preliminary data.</text>
</comment>
<dbReference type="InterPro" id="IPR000620">
    <property type="entry name" value="EamA_dom"/>
</dbReference>
<evidence type="ECO:0000256" key="1">
    <source>
        <dbReference type="ARBA" id="ARBA00004141"/>
    </source>
</evidence>
<protein>
    <submittedName>
        <fullName evidence="9">EamA family transporter</fullName>
    </submittedName>
</protein>
<evidence type="ECO:0000259" key="8">
    <source>
        <dbReference type="Pfam" id="PF00892"/>
    </source>
</evidence>
<dbReference type="SUPFAM" id="SSF103481">
    <property type="entry name" value="Multidrug resistance efflux transporter EmrE"/>
    <property type="match status" value="2"/>
</dbReference>
<proteinExistence type="inferred from homology"/>
<keyword evidence="10" id="KW-1185">Reference proteome</keyword>
<evidence type="ECO:0000313" key="10">
    <source>
        <dbReference type="Proteomes" id="UP000469763"/>
    </source>
</evidence>
<feature type="transmembrane region" description="Helical" evidence="7">
    <location>
        <begin position="71"/>
        <end position="91"/>
    </location>
</feature>
<gene>
    <name evidence="9" type="ORF">GFD22_05280</name>
</gene>
<feature type="domain" description="EamA" evidence="8">
    <location>
        <begin position="194"/>
        <end position="325"/>
    </location>
</feature>
<comment type="similarity">
    <text evidence="2">Belongs to the EamA transporter family.</text>
</comment>
<dbReference type="PANTHER" id="PTHR32322">
    <property type="entry name" value="INNER MEMBRANE TRANSPORTER"/>
    <property type="match status" value="1"/>
</dbReference>
<keyword evidence="4 7" id="KW-1133">Transmembrane helix</keyword>